<dbReference type="InterPro" id="IPR036962">
    <property type="entry name" value="Glyco_hydro_3_N_sf"/>
</dbReference>
<dbReference type="AlphaFoldDB" id="A0A1I1TKQ9"/>
<dbReference type="Pfam" id="PF01915">
    <property type="entry name" value="Glyco_hydro_3_C"/>
    <property type="match status" value="1"/>
</dbReference>
<evidence type="ECO:0000256" key="4">
    <source>
        <dbReference type="RuleBase" id="RU361161"/>
    </source>
</evidence>
<dbReference type="Gene3D" id="2.60.40.10">
    <property type="entry name" value="Immunoglobulins"/>
    <property type="match status" value="1"/>
</dbReference>
<dbReference type="SMART" id="SM01217">
    <property type="entry name" value="Fn3_like"/>
    <property type="match status" value="1"/>
</dbReference>
<dbReference type="InterPro" id="IPR002772">
    <property type="entry name" value="Glyco_hydro_3_C"/>
</dbReference>
<dbReference type="InterPro" id="IPR019800">
    <property type="entry name" value="Glyco_hydro_3_AS"/>
</dbReference>
<dbReference type="FunFam" id="2.60.40.10:FF:000495">
    <property type="entry name" value="Periplasmic beta-glucosidase"/>
    <property type="match status" value="1"/>
</dbReference>
<dbReference type="Proteomes" id="UP000199672">
    <property type="component" value="Unassembled WGS sequence"/>
</dbReference>
<dbReference type="Pfam" id="PF14310">
    <property type="entry name" value="Fn3-like"/>
    <property type="match status" value="1"/>
</dbReference>
<dbReference type="GO" id="GO:0005975">
    <property type="term" value="P:carbohydrate metabolic process"/>
    <property type="evidence" value="ECO:0007669"/>
    <property type="project" value="InterPro"/>
</dbReference>
<dbReference type="InterPro" id="IPR017853">
    <property type="entry name" value="GH"/>
</dbReference>
<gene>
    <name evidence="6" type="ORF">SAMN05216297_109211</name>
</gene>
<dbReference type="InterPro" id="IPR001764">
    <property type="entry name" value="Glyco_hydro_3_N"/>
</dbReference>
<evidence type="ECO:0000256" key="3">
    <source>
        <dbReference type="ARBA" id="ARBA00023277"/>
    </source>
</evidence>
<dbReference type="RefSeq" id="WP_091495787.1">
    <property type="nucleotide sequence ID" value="NZ_FOMH01000009.1"/>
</dbReference>
<dbReference type="Gene3D" id="3.40.50.1700">
    <property type="entry name" value="Glycoside hydrolase family 3 C-terminal domain"/>
    <property type="match status" value="1"/>
</dbReference>
<dbReference type="Gene3D" id="3.20.20.300">
    <property type="entry name" value="Glycoside hydrolase, family 3, N-terminal domain"/>
    <property type="match status" value="1"/>
</dbReference>
<protein>
    <submittedName>
        <fullName evidence="6">Beta-glucosidase</fullName>
    </submittedName>
</protein>
<evidence type="ECO:0000313" key="7">
    <source>
        <dbReference type="Proteomes" id="UP000199672"/>
    </source>
</evidence>
<dbReference type="PANTHER" id="PTHR42715:SF10">
    <property type="entry name" value="BETA-GLUCOSIDASE"/>
    <property type="match status" value="1"/>
</dbReference>
<dbReference type="InterPro" id="IPR013783">
    <property type="entry name" value="Ig-like_fold"/>
</dbReference>
<feature type="domain" description="Fibronectin type III-like" evidence="5">
    <location>
        <begin position="652"/>
        <end position="722"/>
    </location>
</feature>
<dbReference type="Pfam" id="PF00933">
    <property type="entry name" value="Glyco_hydro_3"/>
    <property type="match status" value="1"/>
</dbReference>
<dbReference type="InterPro" id="IPR036881">
    <property type="entry name" value="Glyco_hydro_3_C_sf"/>
</dbReference>
<comment type="similarity">
    <text evidence="1 4">Belongs to the glycosyl hydrolase 3 family.</text>
</comment>
<evidence type="ECO:0000313" key="6">
    <source>
        <dbReference type="EMBL" id="SFD59231.1"/>
    </source>
</evidence>
<accession>A0A1I1TKQ9</accession>
<dbReference type="InterPro" id="IPR050288">
    <property type="entry name" value="Cellulose_deg_GH3"/>
</dbReference>
<dbReference type="InterPro" id="IPR026891">
    <property type="entry name" value="Fn3-like"/>
</dbReference>
<dbReference type="SUPFAM" id="SSF52279">
    <property type="entry name" value="Beta-D-glucan exohydrolase, C-terminal domain"/>
    <property type="match status" value="1"/>
</dbReference>
<keyword evidence="2 4" id="KW-0378">Hydrolase</keyword>
<evidence type="ECO:0000256" key="2">
    <source>
        <dbReference type="ARBA" id="ARBA00022801"/>
    </source>
</evidence>
<dbReference type="PROSITE" id="PS00775">
    <property type="entry name" value="GLYCOSYL_HYDROL_F3"/>
    <property type="match status" value="1"/>
</dbReference>
<dbReference type="STRING" id="739143.SAMN05216297_109211"/>
<dbReference type="PANTHER" id="PTHR42715">
    <property type="entry name" value="BETA-GLUCOSIDASE"/>
    <property type="match status" value="1"/>
</dbReference>
<organism evidence="6 7">
    <name type="scientific">Flavobacterium phragmitis</name>
    <dbReference type="NCBI Taxonomy" id="739143"/>
    <lineage>
        <taxon>Bacteria</taxon>
        <taxon>Pseudomonadati</taxon>
        <taxon>Bacteroidota</taxon>
        <taxon>Flavobacteriia</taxon>
        <taxon>Flavobacteriales</taxon>
        <taxon>Flavobacteriaceae</taxon>
        <taxon>Flavobacterium</taxon>
    </lineage>
</organism>
<dbReference type="OrthoDB" id="9805821at2"/>
<evidence type="ECO:0000256" key="1">
    <source>
        <dbReference type="ARBA" id="ARBA00005336"/>
    </source>
</evidence>
<dbReference type="GO" id="GO:0008422">
    <property type="term" value="F:beta-glucosidase activity"/>
    <property type="evidence" value="ECO:0007669"/>
    <property type="project" value="UniProtKB-ARBA"/>
</dbReference>
<dbReference type="EMBL" id="FOMH01000009">
    <property type="protein sequence ID" value="SFD59231.1"/>
    <property type="molecule type" value="Genomic_DNA"/>
</dbReference>
<sequence length="734" mass="81315">MKKRHITVLLLLYFFLSSFFGWAQSALYLDESQPVEVRVKDALSRMTIEEKVALCHAQSKFSSKGVPRLGIPDVWSSDGSHGVSDEKLWDEWNSAQWTNDSCTAFPALTCLAATFNPKIARLYGTSIGEEARYRNKTMLLGPGVNIYRTPLNGRNFEYMGEDPFLASRMVVPYVQGVQSNGVAACVKHFALNNQEIARGEINVNVSDRALHEIYLPAFKAAVQEGNVWSIMGAYNKIWGLHCCHNDILLNQILKNDWKFDGVVVSDWGGVHNTDEAVNGGLDIEMGTYTNGLTTQGHFPFSSYYLADPFLKGIKSGRYEMSKLDDKAGRILRMIFRTTMGANRPYGRFVSPEHSDAARKTAQEGIVLLKNEKQFLPIPEGRYKKIAVIGENAVKSLIVGGGSTSLKAAYEISPLQGLKNKYGESNILYSMGYASGRPLYGAEEPSRLNLDSLQNAAIETARQADIVLFVGGLNKNYFQDCESGDRRSLSLPFGQDKLIEEIQKVNHNVAVVLLSGNAVLMPWLNKTKAVVQGWYLGSEAGNALADIISGEANPSGKLPISFPRKLEDAGAHAFDQLCYPGDGNNVYYKEDILVGYRWYDTKKIPVLFPFGYGLSYTTFQYGKPAVSSKTITAADSLEVTVSIKNTGKVAGKEVVQLYVSDETSSLPRPVKELKGFEKISLEPGEEKTVRFTLTKEDLSYYDDIKKEWIAEPGKFKIMIGASASDIRGTVDFNLK</sequence>
<keyword evidence="7" id="KW-1185">Reference proteome</keyword>
<proteinExistence type="inferred from homology"/>
<dbReference type="PRINTS" id="PR00133">
    <property type="entry name" value="GLHYDRLASE3"/>
</dbReference>
<keyword evidence="3" id="KW-0119">Carbohydrate metabolism</keyword>
<name>A0A1I1TKQ9_9FLAO</name>
<dbReference type="SUPFAM" id="SSF51445">
    <property type="entry name" value="(Trans)glycosidases"/>
    <property type="match status" value="1"/>
</dbReference>
<keyword evidence="4" id="KW-0326">Glycosidase</keyword>
<reference evidence="7" key="1">
    <citation type="submission" date="2016-10" db="EMBL/GenBank/DDBJ databases">
        <authorList>
            <person name="Varghese N."/>
            <person name="Submissions S."/>
        </authorList>
    </citation>
    <scope>NUCLEOTIDE SEQUENCE [LARGE SCALE GENOMIC DNA]</scope>
    <source>
        <strain evidence="7">CGMCC 1.10370</strain>
    </source>
</reference>
<evidence type="ECO:0000259" key="5">
    <source>
        <dbReference type="SMART" id="SM01217"/>
    </source>
</evidence>